<feature type="non-terminal residue" evidence="1">
    <location>
        <position position="94"/>
    </location>
</feature>
<reference evidence="1 2" key="1">
    <citation type="submission" date="2016-07" db="EMBL/GenBank/DDBJ databases">
        <title>Pervasive Adenine N6-methylation of Active Genes in Fungi.</title>
        <authorList>
            <consortium name="DOE Joint Genome Institute"/>
            <person name="Mondo S.J."/>
            <person name="Dannebaum R.O."/>
            <person name="Kuo R.C."/>
            <person name="Labutti K."/>
            <person name="Haridas S."/>
            <person name="Kuo A."/>
            <person name="Salamov A."/>
            <person name="Ahrendt S.R."/>
            <person name="Lipzen A."/>
            <person name="Sullivan W."/>
            <person name="Andreopoulos W.B."/>
            <person name="Clum A."/>
            <person name="Lindquist E."/>
            <person name="Daum C."/>
            <person name="Ramamoorthy G.K."/>
            <person name="Gryganskyi A."/>
            <person name="Culley D."/>
            <person name="Magnuson J.K."/>
            <person name="James T.Y."/>
            <person name="O'Malley M.A."/>
            <person name="Stajich J.E."/>
            <person name="Spatafora J.W."/>
            <person name="Visel A."/>
            <person name="Grigoriev I.V."/>
        </authorList>
    </citation>
    <scope>NUCLEOTIDE SEQUENCE [LARGE SCALE GENOMIC DNA]</scope>
    <source>
        <strain evidence="1 2">PL171</strain>
    </source>
</reference>
<organism evidence="1 2">
    <name type="scientific">Catenaria anguillulae PL171</name>
    <dbReference type="NCBI Taxonomy" id="765915"/>
    <lineage>
        <taxon>Eukaryota</taxon>
        <taxon>Fungi</taxon>
        <taxon>Fungi incertae sedis</taxon>
        <taxon>Blastocladiomycota</taxon>
        <taxon>Blastocladiomycetes</taxon>
        <taxon>Blastocladiales</taxon>
        <taxon>Catenariaceae</taxon>
        <taxon>Catenaria</taxon>
    </lineage>
</organism>
<protein>
    <submittedName>
        <fullName evidence="1">Uncharacterized protein</fullName>
    </submittedName>
</protein>
<name>A0A1Y2H6F4_9FUNG</name>
<dbReference type="AlphaFoldDB" id="A0A1Y2H6F4"/>
<sequence>MLVHVVMAVGVGRGACVGGACGRGRGCACSWDGGVVHDGGRGRARTGLVKDSASWVGHVDCVLVDQSAVGKVFAGRVHGNVDGWCLFGDSAALC</sequence>
<gene>
    <name evidence="1" type="ORF">BCR44DRAFT_1446442</name>
</gene>
<evidence type="ECO:0000313" key="2">
    <source>
        <dbReference type="Proteomes" id="UP000193411"/>
    </source>
</evidence>
<proteinExistence type="predicted"/>
<accession>A0A1Y2H6F4</accession>
<keyword evidence="2" id="KW-1185">Reference proteome</keyword>
<dbReference type="Proteomes" id="UP000193411">
    <property type="component" value="Unassembled WGS sequence"/>
</dbReference>
<evidence type="ECO:0000313" key="1">
    <source>
        <dbReference type="EMBL" id="ORZ30095.1"/>
    </source>
</evidence>
<dbReference type="EMBL" id="MCFL01000105">
    <property type="protein sequence ID" value="ORZ30095.1"/>
    <property type="molecule type" value="Genomic_DNA"/>
</dbReference>
<comment type="caution">
    <text evidence="1">The sequence shown here is derived from an EMBL/GenBank/DDBJ whole genome shotgun (WGS) entry which is preliminary data.</text>
</comment>